<dbReference type="RefSeq" id="WP_134337119.1">
    <property type="nucleotide sequence ID" value="NZ_BMCZ01000005.1"/>
</dbReference>
<dbReference type="AlphaFoldDB" id="A0A4Y8A9C9"/>
<accession>A0A4Y8A9C9</accession>
<dbReference type="Proteomes" id="UP000297248">
    <property type="component" value="Unassembled WGS sequence"/>
</dbReference>
<organism evidence="2 3">
    <name type="scientific">Mucilaginibacter phyllosphaerae</name>
    <dbReference type="NCBI Taxonomy" id="1812349"/>
    <lineage>
        <taxon>Bacteria</taxon>
        <taxon>Pseudomonadati</taxon>
        <taxon>Bacteroidota</taxon>
        <taxon>Sphingobacteriia</taxon>
        <taxon>Sphingobacteriales</taxon>
        <taxon>Sphingobacteriaceae</taxon>
        <taxon>Mucilaginibacter</taxon>
    </lineage>
</organism>
<dbReference type="Pfam" id="PF11751">
    <property type="entry name" value="PorP_SprF"/>
    <property type="match status" value="1"/>
</dbReference>
<name>A0A4Y8A9C9_9SPHI</name>
<proteinExistence type="predicted"/>
<reference evidence="2 3" key="1">
    <citation type="journal article" date="2016" name="Int. J. Syst. Evol. Microbiol.">
        <title>Proposal of Mucilaginibacter phyllosphaerae sp. nov. isolated from the phyllosphere of Galium album.</title>
        <authorList>
            <person name="Aydogan E.L."/>
            <person name="Busse H.J."/>
            <person name="Moser G."/>
            <person name="Muller C."/>
            <person name="Kampfer P."/>
            <person name="Glaeser S.P."/>
        </authorList>
    </citation>
    <scope>NUCLEOTIDE SEQUENCE [LARGE SCALE GENOMIC DNA]</scope>
    <source>
        <strain evidence="2 3">PP-F2FG21</strain>
    </source>
</reference>
<gene>
    <name evidence="2" type="ORF">E2R65_14095</name>
</gene>
<sequence length="340" mass="37925">MRFLICLYILCLICFTFNQLYAQQRPQYSQYIFNNYLLNPALSGMESYTDVKLGYRAQWAGIEGAPTTAFFSVNAPIGGEFIHGDPTSFESEASQNPFSRYDPSEYTASDPHHGIGMMVVSDKAGAITQTNLMGTYAYHLGISNRLNLSLGVSAGFTHQQINTALLTLKNQDDPTINNLNGNTWQPDVGLGLWAYSSNYFIGFSIQQYLNQKSFNNGNNPTTDIVNIPHYYFSAGVKIFLNDDISVTPSALLKLTQPIPVSFDLNTKFSFRNKFWLGAAYRRNDAITGMVGFNLNSLINLGYGYDINTSSLRTVNSGTHEIFIGLLLNNFFKLQCPVHGF</sequence>
<evidence type="ECO:0000313" key="3">
    <source>
        <dbReference type="Proteomes" id="UP000297248"/>
    </source>
</evidence>
<evidence type="ECO:0000256" key="1">
    <source>
        <dbReference type="SAM" id="SignalP"/>
    </source>
</evidence>
<evidence type="ECO:0000313" key="2">
    <source>
        <dbReference type="EMBL" id="TEW65044.1"/>
    </source>
</evidence>
<feature type="chain" id="PRO_5021391749" evidence="1">
    <location>
        <begin position="23"/>
        <end position="340"/>
    </location>
</feature>
<keyword evidence="1" id="KW-0732">Signal</keyword>
<dbReference type="EMBL" id="SNQG01000005">
    <property type="protein sequence ID" value="TEW65044.1"/>
    <property type="molecule type" value="Genomic_DNA"/>
</dbReference>
<dbReference type="OrthoDB" id="1493187at2"/>
<dbReference type="NCBIfam" id="TIGR03519">
    <property type="entry name" value="T9SS_PorP_fam"/>
    <property type="match status" value="1"/>
</dbReference>
<comment type="caution">
    <text evidence="2">The sequence shown here is derived from an EMBL/GenBank/DDBJ whole genome shotgun (WGS) entry which is preliminary data.</text>
</comment>
<protein>
    <submittedName>
        <fullName evidence="2">Type IX secretion system membrane protein PorP/SprF</fullName>
    </submittedName>
</protein>
<feature type="signal peptide" evidence="1">
    <location>
        <begin position="1"/>
        <end position="22"/>
    </location>
</feature>
<dbReference type="InterPro" id="IPR019861">
    <property type="entry name" value="PorP/SprF_Bacteroidetes"/>
</dbReference>